<name>A0A0A8YXM2_ARUDO</name>
<accession>A0A0A8YXM2</accession>
<protein>
    <submittedName>
        <fullName evidence="1">Uncharacterized protein</fullName>
    </submittedName>
</protein>
<dbReference type="AlphaFoldDB" id="A0A0A8YXM2"/>
<organism evidence="1">
    <name type="scientific">Arundo donax</name>
    <name type="common">Giant reed</name>
    <name type="synonym">Donax arundinaceus</name>
    <dbReference type="NCBI Taxonomy" id="35708"/>
    <lineage>
        <taxon>Eukaryota</taxon>
        <taxon>Viridiplantae</taxon>
        <taxon>Streptophyta</taxon>
        <taxon>Embryophyta</taxon>
        <taxon>Tracheophyta</taxon>
        <taxon>Spermatophyta</taxon>
        <taxon>Magnoliopsida</taxon>
        <taxon>Liliopsida</taxon>
        <taxon>Poales</taxon>
        <taxon>Poaceae</taxon>
        <taxon>PACMAD clade</taxon>
        <taxon>Arundinoideae</taxon>
        <taxon>Arundineae</taxon>
        <taxon>Arundo</taxon>
    </lineage>
</organism>
<proteinExistence type="predicted"/>
<evidence type="ECO:0000313" key="1">
    <source>
        <dbReference type="EMBL" id="JAD31899.1"/>
    </source>
</evidence>
<reference evidence="1" key="2">
    <citation type="journal article" date="2015" name="Data Brief">
        <title>Shoot transcriptome of the giant reed, Arundo donax.</title>
        <authorList>
            <person name="Barrero R.A."/>
            <person name="Guerrero F.D."/>
            <person name="Moolhuijzen P."/>
            <person name="Goolsby J.A."/>
            <person name="Tidwell J."/>
            <person name="Bellgard S.E."/>
            <person name="Bellgard M.I."/>
        </authorList>
    </citation>
    <scope>NUCLEOTIDE SEQUENCE</scope>
    <source>
        <tissue evidence="1">Shoot tissue taken approximately 20 cm above the soil surface</tissue>
    </source>
</reference>
<reference evidence="1" key="1">
    <citation type="submission" date="2014-09" db="EMBL/GenBank/DDBJ databases">
        <authorList>
            <person name="Magalhaes I.L.F."/>
            <person name="Oliveira U."/>
            <person name="Santos F.R."/>
            <person name="Vidigal T.H.D.A."/>
            <person name="Brescovit A.D."/>
            <person name="Santos A.J."/>
        </authorList>
    </citation>
    <scope>NUCLEOTIDE SEQUENCE</scope>
    <source>
        <tissue evidence="1">Shoot tissue taken approximately 20 cm above the soil surface</tissue>
    </source>
</reference>
<sequence length="42" mass="4812">MLCMQMANSRKQPQLNTLLQCRLHAPSYGVKINYVLVCCQTL</sequence>
<dbReference type="EMBL" id="GBRH01265996">
    <property type="protein sequence ID" value="JAD31899.1"/>
    <property type="molecule type" value="Transcribed_RNA"/>
</dbReference>